<evidence type="ECO:0000259" key="1">
    <source>
        <dbReference type="Pfam" id="PF00881"/>
    </source>
</evidence>
<dbReference type="InterPro" id="IPR029479">
    <property type="entry name" value="Nitroreductase"/>
</dbReference>
<feature type="domain" description="Nitroreductase" evidence="1">
    <location>
        <begin position="8"/>
        <end position="41"/>
    </location>
</feature>
<accession>A0ABM7SZD8</accession>
<sequence>MNDTIKSIMKRSSIRKFKRDKIGETEINILMKAALAAPSAAKHNLGSLVL</sequence>
<dbReference type="InterPro" id="IPR000415">
    <property type="entry name" value="Nitroreductase-like"/>
</dbReference>
<organism evidence="2 3">
    <name type="scientific">Clostridium gelidum</name>
    <dbReference type="NCBI Taxonomy" id="704125"/>
    <lineage>
        <taxon>Bacteria</taxon>
        <taxon>Bacillati</taxon>
        <taxon>Bacillota</taxon>
        <taxon>Clostridia</taxon>
        <taxon>Eubacteriales</taxon>
        <taxon>Clostridiaceae</taxon>
        <taxon>Clostridium</taxon>
    </lineage>
</organism>
<dbReference type="Gene3D" id="3.40.109.10">
    <property type="entry name" value="NADH Oxidase"/>
    <property type="match status" value="1"/>
</dbReference>
<proteinExistence type="predicted"/>
<dbReference type="Pfam" id="PF00881">
    <property type="entry name" value="Nitroreductase"/>
    <property type="match status" value="1"/>
</dbReference>
<dbReference type="SUPFAM" id="SSF55469">
    <property type="entry name" value="FMN-dependent nitroreductase-like"/>
    <property type="match status" value="1"/>
</dbReference>
<name>A0ABM7SZD8_9CLOT</name>
<dbReference type="RefSeq" id="WP_258712430.1">
    <property type="nucleotide sequence ID" value="NZ_AP024849.1"/>
</dbReference>
<reference evidence="3" key="1">
    <citation type="submission" date="2021-07" db="EMBL/GenBank/DDBJ databases">
        <title>Complete genome sequencing of a Clostridium isolate.</title>
        <authorList>
            <person name="Ueki A."/>
            <person name="Tonouchi A."/>
        </authorList>
    </citation>
    <scope>NUCLEOTIDE SEQUENCE [LARGE SCALE GENOMIC DNA]</scope>
    <source>
        <strain evidence="3">C5S11</strain>
    </source>
</reference>
<evidence type="ECO:0000313" key="2">
    <source>
        <dbReference type="EMBL" id="BCZ44986.1"/>
    </source>
</evidence>
<evidence type="ECO:0000313" key="3">
    <source>
        <dbReference type="Proteomes" id="UP000824633"/>
    </source>
</evidence>
<gene>
    <name evidence="2" type="ORF">psyc5s11_10530</name>
</gene>
<dbReference type="Proteomes" id="UP000824633">
    <property type="component" value="Chromosome"/>
</dbReference>
<dbReference type="EMBL" id="AP024849">
    <property type="protein sequence ID" value="BCZ44986.1"/>
    <property type="molecule type" value="Genomic_DNA"/>
</dbReference>
<protein>
    <recommendedName>
        <fullName evidence="1">Nitroreductase domain-containing protein</fullName>
    </recommendedName>
</protein>
<keyword evidence="3" id="KW-1185">Reference proteome</keyword>